<comment type="caution">
    <text evidence="1">The sequence shown here is derived from an EMBL/GenBank/DDBJ whole genome shotgun (WGS) entry which is preliminary data.</text>
</comment>
<gene>
    <name evidence="1" type="ORF">EVAR_101970_1</name>
</gene>
<protein>
    <submittedName>
        <fullName evidence="1">Uncharacterized protein</fullName>
    </submittedName>
</protein>
<dbReference type="Proteomes" id="UP000299102">
    <property type="component" value="Unassembled WGS sequence"/>
</dbReference>
<sequence length="150" mass="17768">MEWTTFVCRKLRFNQLIHSKHRHAGARALTHRYRHSRNYRHTCTDTEKERSIQRERRTQSSLGKFSKQIPRTLKREDLHKTLTQHKSLTQHKALTQDKELTHVKALTHHKALIQHKPLTQPKTLTQHRALTQHGLVAGDDRRHQCDDGDD</sequence>
<dbReference type="EMBL" id="BGZK01000083">
    <property type="protein sequence ID" value="GBP16950.1"/>
    <property type="molecule type" value="Genomic_DNA"/>
</dbReference>
<reference evidence="1 2" key="1">
    <citation type="journal article" date="2019" name="Commun. Biol.">
        <title>The bagworm genome reveals a unique fibroin gene that provides high tensile strength.</title>
        <authorList>
            <person name="Kono N."/>
            <person name="Nakamura H."/>
            <person name="Ohtoshi R."/>
            <person name="Tomita M."/>
            <person name="Numata K."/>
            <person name="Arakawa K."/>
        </authorList>
    </citation>
    <scope>NUCLEOTIDE SEQUENCE [LARGE SCALE GENOMIC DNA]</scope>
</reference>
<proteinExistence type="predicted"/>
<name>A0A4C1TSG4_EUMVA</name>
<dbReference type="AlphaFoldDB" id="A0A4C1TSG4"/>
<evidence type="ECO:0000313" key="2">
    <source>
        <dbReference type="Proteomes" id="UP000299102"/>
    </source>
</evidence>
<organism evidence="1 2">
    <name type="scientific">Eumeta variegata</name>
    <name type="common">Bagworm moth</name>
    <name type="synonym">Eumeta japonica</name>
    <dbReference type="NCBI Taxonomy" id="151549"/>
    <lineage>
        <taxon>Eukaryota</taxon>
        <taxon>Metazoa</taxon>
        <taxon>Ecdysozoa</taxon>
        <taxon>Arthropoda</taxon>
        <taxon>Hexapoda</taxon>
        <taxon>Insecta</taxon>
        <taxon>Pterygota</taxon>
        <taxon>Neoptera</taxon>
        <taxon>Endopterygota</taxon>
        <taxon>Lepidoptera</taxon>
        <taxon>Glossata</taxon>
        <taxon>Ditrysia</taxon>
        <taxon>Tineoidea</taxon>
        <taxon>Psychidae</taxon>
        <taxon>Oiketicinae</taxon>
        <taxon>Eumeta</taxon>
    </lineage>
</organism>
<evidence type="ECO:0000313" key="1">
    <source>
        <dbReference type="EMBL" id="GBP16950.1"/>
    </source>
</evidence>
<keyword evidence="2" id="KW-1185">Reference proteome</keyword>
<accession>A0A4C1TSG4</accession>